<organism evidence="1 2">
    <name type="scientific">Datura stramonium</name>
    <name type="common">Jimsonweed</name>
    <name type="synonym">Common thornapple</name>
    <dbReference type="NCBI Taxonomy" id="4076"/>
    <lineage>
        <taxon>Eukaryota</taxon>
        <taxon>Viridiplantae</taxon>
        <taxon>Streptophyta</taxon>
        <taxon>Embryophyta</taxon>
        <taxon>Tracheophyta</taxon>
        <taxon>Spermatophyta</taxon>
        <taxon>Magnoliopsida</taxon>
        <taxon>eudicotyledons</taxon>
        <taxon>Gunneridae</taxon>
        <taxon>Pentapetalae</taxon>
        <taxon>asterids</taxon>
        <taxon>lamiids</taxon>
        <taxon>Solanales</taxon>
        <taxon>Solanaceae</taxon>
        <taxon>Solanoideae</taxon>
        <taxon>Datureae</taxon>
        <taxon>Datura</taxon>
    </lineage>
</organism>
<comment type="caution">
    <text evidence="1">The sequence shown here is derived from an EMBL/GenBank/DDBJ whole genome shotgun (WGS) entry which is preliminary data.</text>
</comment>
<evidence type="ECO:0000313" key="2">
    <source>
        <dbReference type="Proteomes" id="UP000823775"/>
    </source>
</evidence>
<sequence>MRLGQDHEVVVRAGWLIAMVMKSIAASGNYLSHDFIPNPLIPRAFPIGIFVPCVLVTTGARISVSGPSTPYALHRNHGFVLLSIEQLDTFEDYTQRGDSFQNTKLFTRHVGPNTVKALKDGYLVYIEDRCKMCRKKLKEEDDIFLHGELGYNGRECRSGEKVLNFERYLMVKDPYPYISLAAQDRTEVCSSVVARITYRT</sequence>
<reference evidence="1 2" key="1">
    <citation type="journal article" date="2021" name="BMC Genomics">
        <title>Datura genome reveals duplications of psychoactive alkaloid biosynthetic genes and high mutation rate following tissue culture.</title>
        <authorList>
            <person name="Rajewski A."/>
            <person name="Carter-House D."/>
            <person name="Stajich J."/>
            <person name="Litt A."/>
        </authorList>
    </citation>
    <scope>NUCLEOTIDE SEQUENCE [LARGE SCALE GENOMIC DNA]</scope>
    <source>
        <strain evidence="1">AR-01</strain>
    </source>
</reference>
<dbReference type="Proteomes" id="UP000823775">
    <property type="component" value="Unassembled WGS sequence"/>
</dbReference>
<dbReference type="EMBL" id="JACEIK010006637">
    <property type="protein sequence ID" value="MCE2056028.1"/>
    <property type="molecule type" value="Genomic_DNA"/>
</dbReference>
<name>A0ABS8W6A6_DATST</name>
<protein>
    <submittedName>
        <fullName evidence="1">Uncharacterized protein</fullName>
    </submittedName>
</protein>
<evidence type="ECO:0000313" key="1">
    <source>
        <dbReference type="EMBL" id="MCE2056028.1"/>
    </source>
</evidence>
<gene>
    <name evidence="1" type="ORF">HAX54_043937</name>
</gene>
<keyword evidence="2" id="KW-1185">Reference proteome</keyword>
<accession>A0ABS8W6A6</accession>
<proteinExistence type="predicted"/>